<name>A0A6L6HKE4_9RHOB</name>
<evidence type="ECO:0000313" key="4">
    <source>
        <dbReference type="Proteomes" id="UP000481417"/>
    </source>
</evidence>
<gene>
    <name evidence="3" type="ORF">GIY56_01105</name>
</gene>
<evidence type="ECO:0000313" key="3">
    <source>
        <dbReference type="EMBL" id="MTD98881.1"/>
    </source>
</evidence>
<dbReference type="InterPro" id="IPR046367">
    <property type="entry name" value="GapR-like_DNA-bd"/>
</dbReference>
<keyword evidence="4" id="KW-1185">Reference proteome</keyword>
<reference evidence="3 4" key="1">
    <citation type="submission" date="2019-11" db="EMBL/GenBank/DDBJ databases">
        <authorList>
            <person name="Lang L."/>
        </authorList>
    </citation>
    <scope>NUCLEOTIDE SEQUENCE [LARGE SCALE GENOMIC DNA]</scope>
    <source>
        <strain evidence="3 4">YIM 132242</strain>
    </source>
</reference>
<feature type="domain" description="GapR-like DNA-binding" evidence="2">
    <location>
        <begin position="10"/>
        <end position="81"/>
    </location>
</feature>
<sequence>MKDEQAYSVAADELRQFIEQFEQLEAEKKDIAERQKEVMAEAKARGYDTKVMKKIVALRKRDRDDIAEEEAILEMYKQALGMG</sequence>
<keyword evidence="1" id="KW-0175">Coiled coil</keyword>
<protein>
    <submittedName>
        <fullName evidence="3">DUF2312 domain-containing protein</fullName>
    </submittedName>
</protein>
<dbReference type="AlphaFoldDB" id="A0A6L6HKE4"/>
<evidence type="ECO:0000256" key="1">
    <source>
        <dbReference type="SAM" id="Coils"/>
    </source>
</evidence>
<accession>A0A6L6HKE4</accession>
<dbReference type="NCBIfam" id="NF010247">
    <property type="entry name" value="PRK13694.1"/>
    <property type="match status" value="1"/>
</dbReference>
<comment type="caution">
    <text evidence="3">The sequence shown here is derived from an EMBL/GenBank/DDBJ whole genome shotgun (WGS) entry which is preliminary data.</text>
</comment>
<organism evidence="3 4">
    <name type="scientific">Paracoccus lichenicola</name>
    <dbReference type="NCBI Taxonomy" id="2665644"/>
    <lineage>
        <taxon>Bacteria</taxon>
        <taxon>Pseudomonadati</taxon>
        <taxon>Pseudomonadota</taxon>
        <taxon>Alphaproteobacteria</taxon>
        <taxon>Rhodobacterales</taxon>
        <taxon>Paracoccaceae</taxon>
        <taxon>Paracoccus</taxon>
    </lineage>
</organism>
<feature type="coiled-coil region" evidence="1">
    <location>
        <begin position="7"/>
        <end position="41"/>
    </location>
</feature>
<dbReference type="EMBL" id="WMBT01000001">
    <property type="protein sequence ID" value="MTD98881.1"/>
    <property type="molecule type" value="Genomic_DNA"/>
</dbReference>
<dbReference type="Proteomes" id="UP000481417">
    <property type="component" value="Unassembled WGS sequence"/>
</dbReference>
<proteinExistence type="predicted"/>
<dbReference type="GO" id="GO:0003677">
    <property type="term" value="F:DNA binding"/>
    <property type="evidence" value="ECO:0007669"/>
    <property type="project" value="InterPro"/>
</dbReference>
<dbReference type="Pfam" id="PF10073">
    <property type="entry name" value="GapR_DNA-bd"/>
    <property type="match status" value="1"/>
</dbReference>
<dbReference type="RefSeq" id="WP_154762973.1">
    <property type="nucleotide sequence ID" value="NZ_WMBT01000001.1"/>
</dbReference>
<evidence type="ECO:0000259" key="2">
    <source>
        <dbReference type="Pfam" id="PF10073"/>
    </source>
</evidence>